<dbReference type="InterPro" id="IPR008250">
    <property type="entry name" value="ATPase_P-typ_transduc_dom_A_sf"/>
</dbReference>
<dbReference type="Pfam" id="PF00702">
    <property type="entry name" value="Hydrolase"/>
    <property type="match status" value="1"/>
</dbReference>
<evidence type="ECO:0000313" key="9">
    <source>
        <dbReference type="Proteomes" id="UP000028525"/>
    </source>
</evidence>
<keyword evidence="4 6" id="KW-1133">Transmembrane helix</keyword>
<feature type="transmembrane region" description="Helical" evidence="6">
    <location>
        <begin position="41"/>
        <end position="59"/>
    </location>
</feature>
<dbReference type="Gene3D" id="3.40.1110.10">
    <property type="entry name" value="Calcium-transporting ATPase, cytoplasmic domain N"/>
    <property type="match status" value="1"/>
</dbReference>
<evidence type="ECO:0000256" key="5">
    <source>
        <dbReference type="ARBA" id="ARBA00023136"/>
    </source>
</evidence>
<evidence type="ECO:0000313" key="8">
    <source>
        <dbReference type="EMBL" id="KEZ89230.1"/>
    </source>
</evidence>
<proteinExistence type="predicted"/>
<dbReference type="Pfam" id="PF00122">
    <property type="entry name" value="E1-E2_ATPase"/>
    <property type="match status" value="1"/>
</dbReference>
<dbReference type="SFLD" id="SFLDG00002">
    <property type="entry name" value="C1.7:_P-type_atpase_like"/>
    <property type="match status" value="1"/>
</dbReference>
<dbReference type="InterPro" id="IPR023299">
    <property type="entry name" value="ATPase_P-typ_cyto_dom_N"/>
</dbReference>
<feature type="domain" description="P-type ATPase A" evidence="7">
    <location>
        <begin position="96"/>
        <end position="194"/>
    </location>
</feature>
<dbReference type="GO" id="GO:0016887">
    <property type="term" value="F:ATP hydrolysis activity"/>
    <property type="evidence" value="ECO:0007669"/>
    <property type="project" value="InterPro"/>
</dbReference>
<dbReference type="STRING" id="29354.IO98_14650"/>
<dbReference type="InterPro" id="IPR023214">
    <property type="entry name" value="HAD_sf"/>
</dbReference>
<feature type="transmembrane region" description="Helical" evidence="6">
    <location>
        <begin position="683"/>
        <end position="701"/>
    </location>
</feature>
<dbReference type="PANTHER" id="PTHR42861">
    <property type="entry name" value="CALCIUM-TRANSPORTING ATPASE"/>
    <property type="match status" value="1"/>
</dbReference>
<keyword evidence="3" id="KW-1278">Translocase</keyword>
<feature type="transmembrane region" description="Helical" evidence="6">
    <location>
        <begin position="257"/>
        <end position="274"/>
    </location>
</feature>
<dbReference type="OrthoDB" id="9760364at2"/>
<evidence type="ECO:0000256" key="1">
    <source>
        <dbReference type="ARBA" id="ARBA00004141"/>
    </source>
</evidence>
<feature type="transmembrane region" description="Helical" evidence="6">
    <location>
        <begin position="647"/>
        <end position="671"/>
    </location>
</feature>
<evidence type="ECO:0000256" key="3">
    <source>
        <dbReference type="ARBA" id="ARBA00022967"/>
    </source>
</evidence>
<dbReference type="SUPFAM" id="SSF81665">
    <property type="entry name" value="Calcium ATPase, transmembrane domain M"/>
    <property type="match status" value="1"/>
</dbReference>
<name>A0A084JJU6_9FIRM</name>
<dbReference type="PROSITE" id="PS00154">
    <property type="entry name" value="ATPASE_E1_E2"/>
    <property type="match status" value="1"/>
</dbReference>
<reference evidence="8 9" key="1">
    <citation type="submission" date="2014-07" db="EMBL/GenBank/DDBJ databases">
        <title>Draft genome of Clostridium celerecrescens 152B isolated from sediments associated with methane hydrate from Krishna Godavari basin.</title>
        <authorList>
            <person name="Honkalas V.S."/>
            <person name="Dabir A.P."/>
            <person name="Arora P."/>
            <person name="Dhakephalkar P.K."/>
        </authorList>
    </citation>
    <scope>NUCLEOTIDE SEQUENCE [LARGE SCALE GENOMIC DNA]</scope>
    <source>
        <strain evidence="8 9">152B</strain>
    </source>
</reference>
<feature type="transmembrane region" description="Helical" evidence="6">
    <location>
        <begin position="65"/>
        <end position="83"/>
    </location>
</feature>
<dbReference type="PRINTS" id="PR00119">
    <property type="entry name" value="CATATPASE"/>
</dbReference>
<protein>
    <submittedName>
        <fullName evidence="8">ATPase</fullName>
    </submittedName>
</protein>
<dbReference type="Gene3D" id="2.70.150.10">
    <property type="entry name" value="Calcium-transporting ATPase, cytoplasmic transduction domain A"/>
    <property type="match status" value="1"/>
</dbReference>
<feature type="transmembrane region" description="Helical" evidence="6">
    <location>
        <begin position="741"/>
        <end position="759"/>
    </location>
</feature>
<dbReference type="SUPFAM" id="SSF81653">
    <property type="entry name" value="Calcium ATPase, transduction domain A"/>
    <property type="match status" value="1"/>
</dbReference>
<dbReference type="InterPro" id="IPR044492">
    <property type="entry name" value="P_typ_ATPase_HD_dom"/>
</dbReference>
<feature type="transmembrane region" description="Helical" evidence="6">
    <location>
        <begin position="217"/>
        <end position="237"/>
    </location>
</feature>
<evidence type="ECO:0000256" key="2">
    <source>
        <dbReference type="ARBA" id="ARBA00022692"/>
    </source>
</evidence>
<feature type="transmembrane region" description="Helical" evidence="6">
    <location>
        <begin position="588"/>
        <end position="608"/>
    </location>
</feature>
<keyword evidence="5 6" id="KW-0472">Membrane</keyword>
<dbReference type="GO" id="GO:0005524">
    <property type="term" value="F:ATP binding"/>
    <property type="evidence" value="ECO:0007669"/>
    <property type="project" value="InterPro"/>
</dbReference>
<dbReference type="SUPFAM" id="SSF56784">
    <property type="entry name" value="HAD-like"/>
    <property type="match status" value="1"/>
</dbReference>
<feature type="transmembrane region" description="Helical" evidence="6">
    <location>
        <begin position="708"/>
        <end position="729"/>
    </location>
</feature>
<keyword evidence="2 6" id="KW-0812">Transmembrane</keyword>
<dbReference type="InterPro" id="IPR036412">
    <property type="entry name" value="HAD-like_sf"/>
</dbReference>
<dbReference type="SFLD" id="SFLDS00003">
    <property type="entry name" value="Haloacid_Dehalogenase"/>
    <property type="match status" value="1"/>
</dbReference>
<dbReference type="Proteomes" id="UP000028525">
    <property type="component" value="Unassembled WGS sequence"/>
</dbReference>
<evidence type="ECO:0000259" key="7">
    <source>
        <dbReference type="Pfam" id="PF00122"/>
    </source>
</evidence>
<evidence type="ECO:0000256" key="4">
    <source>
        <dbReference type="ARBA" id="ARBA00022989"/>
    </source>
</evidence>
<evidence type="ECO:0000256" key="6">
    <source>
        <dbReference type="SAM" id="Phobius"/>
    </source>
</evidence>
<dbReference type="SFLD" id="SFLDF00027">
    <property type="entry name" value="p-type_atpase"/>
    <property type="match status" value="1"/>
</dbReference>
<dbReference type="InterPro" id="IPR018303">
    <property type="entry name" value="ATPase_P-typ_P_site"/>
</dbReference>
<comment type="caution">
    <text evidence="8">The sequence shown here is derived from an EMBL/GenBank/DDBJ whole genome shotgun (WGS) entry which is preliminary data.</text>
</comment>
<keyword evidence="9" id="KW-1185">Reference proteome</keyword>
<dbReference type="InterPro" id="IPR001757">
    <property type="entry name" value="P_typ_ATPase"/>
</dbReference>
<dbReference type="EMBL" id="JPME01000018">
    <property type="protein sequence ID" value="KEZ89230.1"/>
    <property type="molecule type" value="Genomic_DNA"/>
</dbReference>
<gene>
    <name evidence="8" type="ORF">IO98_14650</name>
</gene>
<dbReference type="NCBIfam" id="TIGR01494">
    <property type="entry name" value="ATPase_P-type"/>
    <property type="match status" value="2"/>
</dbReference>
<dbReference type="AlphaFoldDB" id="A0A084JJU6"/>
<dbReference type="Gene3D" id="1.20.1110.10">
    <property type="entry name" value="Calcium-transporting ATPase, transmembrane domain"/>
    <property type="match status" value="1"/>
</dbReference>
<comment type="subcellular location">
    <subcellularLocation>
        <location evidence="1">Membrane</location>
        <topology evidence="1">Multi-pass membrane protein</topology>
    </subcellularLocation>
</comment>
<accession>A0A084JJU6</accession>
<feature type="transmembrane region" description="Helical" evidence="6">
    <location>
        <begin position="614"/>
        <end position="635"/>
    </location>
</feature>
<organism evidence="8 9">
    <name type="scientific">Lacrimispora celerecrescens</name>
    <dbReference type="NCBI Taxonomy" id="29354"/>
    <lineage>
        <taxon>Bacteria</taxon>
        <taxon>Bacillati</taxon>
        <taxon>Bacillota</taxon>
        <taxon>Clostridia</taxon>
        <taxon>Lachnospirales</taxon>
        <taxon>Lachnospiraceae</taxon>
        <taxon>Lacrimispora</taxon>
    </lineage>
</organism>
<dbReference type="Gene3D" id="3.40.50.1000">
    <property type="entry name" value="HAD superfamily/HAD-like"/>
    <property type="match status" value="1"/>
</dbReference>
<dbReference type="RefSeq" id="WP_038282258.1">
    <property type="nucleotide sequence ID" value="NZ_JPME01000018.1"/>
</dbReference>
<dbReference type="InterPro" id="IPR023298">
    <property type="entry name" value="ATPase_P-typ_TM_dom_sf"/>
</dbReference>
<dbReference type="PRINTS" id="PR00120">
    <property type="entry name" value="HATPASE"/>
</dbReference>
<sequence length="771" mass="84977">MEESIQGLSTQEVMDRKECGDLGNIPGSITKTKAQILKENIFTLFNLLNFIIAALLFAVGAYSNMIFIVIIIVNIAIGIAQELKAKKLIDELSILNRPKAKLVRDGREIVVETGDVVIDDVMVLESGHQICNDGIVLDGMAEVNESLLTGESDAIIKTEGSELYSGSFVVSGKCYAKTTHVGSENYAVKLMEETKKTKRVSSELLGSMKQVTRFTSFLIVPLGILLFLQAITLRHVLVSEAIVSSSAALLGMLPKGLVLLIAVSLATGVIRLANMKILVQNIYSLETLAHVDVLCLDKTGTITDGKMKVKEVLPLSDSPIKKLSPLIQSYLAACDDNNATFQALQEYFGTNSVYQQAYKIPFSSLRKWGAVSFNSAGTVFIGAAERIMNVLPSAVEHQIEKGYRAVVIGFYDGEWDNERELPDEIKPMCAVILEDSIRKGTEKTLEYFRKEGVDVKIISGDHVKTVSKIAQKAGLKEWENAVDLSSFGEDTDYDSICMKYAVFARVTPKQKQLLVMAMKRAGHQVAMTGDGVNDLLALREADCSIAIAEGSDASRQISQIVLLDSDFANLPQVVLEGRKVINNVTRTAGVFFIKTIYSLLLSLFFLLFNMPFPFIPIQITLIDAFIEAYPSFLTIFESNTKKASRSFLRTALANAAPFALTITAGVIFISLTLPFETQQRQTIMYMLLILISMMSVIKSCMPFTKLRVFICVTMVFGAFGALWILPQLFEITALTTAMLSYIGKVFIGLLLFLTLLILMTNRKIVKLAKDK</sequence>
<dbReference type="GO" id="GO:0016020">
    <property type="term" value="C:membrane"/>
    <property type="evidence" value="ECO:0007669"/>
    <property type="project" value="UniProtKB-SubCell"/>
</dbReference>
<dbReference type="InterPro" id="IPR059000">
    <property type="entry name" value="ATPase_P-type_domA"/>
</dbReference>